<feature type="domain" description="Phosphodiester glycosidase" evidence="1">
    <location>
        <begin position="105"/>
        <end position="274"/>
    </location>
</feature>
<keyword evidence="2" id="KW-0378">Hydrolase</keyword>
<evidence type="ECO:0000313" key="2">
    <source>
        <dbReference type="EMBL" id="MFD2158876.1"/>
    </source>
</evidence>
<dbReference type="Proteomes" id="UP001597389">
    <property type="component" value="Unassembled WGS sequence"/>
</dbReference>
<proteinExistence type="predicted"/>
<dbReference type="RefSeq" id="WP_377177923.1">
    <property type="nucleotide sequence ID" value="NZ_JBHUJB010000034.1"/>
</dbReference>
<keyword evidence="3" id="KW-1185">Reference proteome</keyword>
<dbReference type="EMBL" id="JBHUJB010000034">
    <property type="protein sequence ID" value="MFD2158876.1"/>
    <property type="molecule type" value="Genomic_DNA"/>
</dbReference>
<reference evidence="3" key="1">
    <citation type="journal article" date="2019" name="Int. J. Syst. Evol. Microbiol.">
        <title>The Global Catalogue of Microorganisms (GCM) 10K type strain sequencing project: providing services to taxonomists for standard genome sequencing and annotation.</title>
        <authorList>
            <consortium name="The Broad Institute Genomics Platform"/>
            <consortium name="The Broad Institute Genome Sequencing Center for Infectious Disease"/>
            <person name="Wu L."/>
            <person name="Ma J."/>
        </authorList>
    </citation>
    <scope>NUCLEOTIDE SEQUENCE [LARGE SCALE GENOMIC DNA]</scope>
    <source>
        <strain evidence="3">CCUG 57942</strain>
    </source>
</reference>
<gene>
    <name evidence="2" type="ORF">ACFSW8_08210</name>
</gene>
<name>A0ABW4ZA55_9BACT</name>
<comment type="caution">
    <text evidence="2">The sequence shown here is derived from an EMBL/GenBank/DDBJ whole genome shotgun (WGS) entry which is preliminary data.</text>
</comment>
<evidence type="ECO:0000313" key="3">
    <source>
        <dbReference type="Proteomes" id="UP001597389"/>
    </source>
</evidence>
<accession>A0ABW4ZA55</accession>
<protein>
    <submittedName>
        <fullName evidence="2">Phosphodiester glycosidase family protein</fullName>
    </submittedName>
</protein>
<organism evidence="2 3">
    <name type="scientific">Rubritalea tangerina</name>
    <dbReference type="NCBI Taxonomy" id="430798"/>
    <lineage>
        <taxon>Bacteria</taxon>
        <taxon>Pseudomonadati</taxon>
        <taxon>Verrucomicrobiota</taxon>
        <taxon>Verrucomicrobiia</taxon>
        <taxon>Verrucomicrobiales</taxon>
        <taxon>Rubritaleaceae</taxon>
        <taxon>Rubritalea</taxon>
    </lineage>
</organism>
<keyword evidence="2" id="KW-0326">Glycosidase</keyword>
<dbReference type="Pfam" id="PF09992">
    <property type="entry name" value="NAGPA"/>
    <property type="match status" value="1"/>
</dbReference>
<dbReference type="InterPro" id="IPR018711">
    <property type="entry name" value="NAGPA"/>
</dbReference>
<dbReference type="GO" id="GO:0016798">
    <property type="term" value="F:hydrolase activity, acting on glycosyl bonds"/>
    <property type="evidence" value="ECO:0007669"/>
    <property type="project" value="UniProtKB-KW"/>
</dbReference>
<evidence type="ECO:0000259" key="1">
    <source>
        <dbReference type="Pfam" id="PF09992"/>
    </source>
</evidence>
<sequence>MKHPTSRPYSPPRENHSRKRLERLLPSTALICCALATETLAAPRAISVGQETSPKPPSYTLVTSEGVRLHLIHFDSRLHQLSVIDQVQGPASQWRDSKHLGSHKNAIACLNGGFFQKNGQPLGLVISNGQRRGANHSSSLASGFVFSTAHHIGMARRASLSETLRTHRPKNLLQTGPMLSYQGESVQGLSSKEWRPRSFLATDGSYRWLMGYAENTTLQQLGVALTGKNLAGVPIYHAINLDGGRSSDLWVSPQLTQGGKHLRAFWNKPVRNFLLLTTK</sequence>